<dbReference type="AlphaFoldDB" id="B8AL19"/>
<keyword evidence="3" id="KW-1185">Reference proteome</keyword>
<dbReference type="EMBL" id="CM000128">
    <property type="protein sequence ID" value="EEC74964.1"/>
    <property type="molecule type" value="Genomic_DNA"/>
</dbReference>
<dbReference type="HOGENOM" id="CLU_2137637_0_0_1"/>
<evidence type="ECO:0000313" key="2">
    <source>
        <dbReference type="EMBL" id="EEC74964.1"/>
    </source>
</evidence>
<sequence length="113" mass="11553">MARTSAHTAAAPPPASAITASCPPSVRHSRSTAASALRLPYAASLRDATRERRRGSGGDSAGVVLFMLRIPMRMARAWAFSSRSATRPSCPSMTPSAAPSTALASAPDTTAAA</sequence>
<dbReference type="Proteomes" id="UP000007015">
    <property type="component" value="Chromosome 3"/>
</dbReference>
<feature type="compositionally biased region" description="Low complexity" evidence="1">
    <location>
        <begin position="1"/>
        <end position="25"/>
    </location>
</feature>
<protein>
    <submittedName>
        <fullName evidence="2">Uncharacterized protein</fullName>
    </submittedName>
</protein>
<reference evidence="2 3" key="1">
    <citation type="journal article" date="2005" name="PLoS Biol.">
        <title>The genomes of Oryza sativa: a history of duplications.</title>
        <authorList>
            <person name="Yu J."/>
            <person name="Wang J."/>
            <person name="Lin W."/>
            <person name="Li S."/>
            <person name="Li H."/>
            <person name="Zhou J."/>
            <person name="Ni P."/>
            <person name="Dong W."/>
            <person name="Hu S."/>
            <person name="Zeng C."/>
            <person name="Zhang J."/>
            <person name="Zhang Y."/>
            <person name="Li R."/>
            <person name="Xu Z."/>
            <person name="Li S."/>
            <person name="Li X."/>
            <person name="Zheng H."/>
            <person name="Cong L."/>
            <person name="Lin L."/>
            <person name="Yin J."/>
            <person name="Geng J."/>
            <person name="Li G."/>
            <person name="Shi J."/>
            <person name="Liu J."/>
            <person name="Lv H."/>
            <person name="Li J."/>
            <person name="Wang J."/>
            <person name="Deng Y."/>
            <person name="Ran L."/>
            <person name="Shi X."/>
            <person name="Wang X."/>
            <person name="Wu Q."/>
            <person name="Li C."/>
            <person name="Ren X."/>
            <person name="Wang J."/>
            <person name="Wang X."/>
            <person name="Li D."/>
            <person name="Liu D."/>
            <person name="Zhang X."/>
            <person name="Ji Z."/>
            <person name="Zhao W."/>
            <person name="Sun Y."/>
            <person name="Zhang Z."/>
            <person name="Bao J."/>
            <person name="Han Y."/>
            <person name="Dong L."/>
            <person name="Ji J."/>
            <person name="Chen P."/>
            <person name="Wu S."/>
            <person name="Liu J."/>
            <person name="Xiao Y."/>
            <person name="Bu D."/>
            <person name="Tan J."/>
            <person name="Yang L."/>
            <person name="Ye C."/>
            <person name="Zhang J."/>
            <person name="Xu J."/>
            <person name="Zhou Y."/>
            <person name="Yu Y."/>
            <person name="Zhang B."/>
            <person name="Zhuang S."/>
            <person name="Wei H."/>
            <person name="Liu B."/>
            <person name="Lei M."/>
            <person name="Yu H."/>
            <person name="Li Y."/>
            <person name="Xu H."/>
            <person name="Wei S."/>
            <person name="He X."/>
            <person name="Fang L."/>
            <person name="Zhang Z."/>
            <person name="Zhang Y."/>
            <person name="Huang X."/>
            <person name="Su Z."/>
            <person name="Tong W."/>
            <person name="Li J."/>
            <person name="Tong Z."/>
            <person name="Li S."/>
            <person name="Ye J."/>
            <person name="Wang L."/>
            <person name="Fang L."/>
            <person name="Lei T."/>
            <person name="Chen C."/>
            <person name="Chen H."/>
            <person name="Xu Z."/>
            <person name="Li H."/>
            <person name="Huang H."/>
            <person name="Zhang F."/>
            <person name="Xu H."/>
            <person name="Li N."/>
            <person name="Zhao C."/>
            <person name="Li S."/>
            <person name="Dong L."/>
            <person name="Huang Y."/>
            <person name="Li L."/>
            <person name="Xi Y."/>
            <person name="Qi Q."/>
            <person name="Li W."/>
            <person name="Zhang B."/>
            <person name="Hu W."/>
            <person name="Zhang Y."/>
            <person name="Tian X."/>
            <person name="Jiao Y."/>
            <person name="Liang X."/>
            <person name="Jin J."/>
            <person name="Gao L."/>
            <person name="Zheng W."/>
            <person name="Hao B."/>
            <person name="Liu S."/>
            <person name="Wang W."/>
            <person name="Yuan L."/>
            <person name="Cao M."/>
            <person name="McDermott J."/>
            <person name="Samudrala R."/>
            <person name="Wang J."/>
            <person name="Wong G.K."/>
            <person name="Yang H."/>
        </authorList>
    </citation>
    <scope>NUCLEOTIDE SEQUENCE [LARGE SCALE GENOMIC DNA]</scope>
    <source>
        <strain evidence="3">cv. 93-11</strain>
    </source>
</reference>
<evidence type="ECO:0000313" key="3">
    <source>
        <dbReference type="Proteomes" id="UP000007015"/>
    </source>
</evidence>
<dbReference type="Gramene" id="BGIOSGA012331-TA">
    <property type="protein sequence ID" value="BGIOSGA012331-PA"/>
    <property type="gene ID" value="BGIOSGA012331"/>
</dbReference>
<dbReference type="PROSITE" id="PS51257">
    <property type="entry name" value="PROKAR_LIPOPROTEIN"/>
    <property type="match status" value="1"/>
</dbReference>
<gene>
    <name evidence="2" type="ORF">OsI_10979</name>
</gene>
<name>B8AL19_ORYSI</name>
<accession>B8AL19</accession>
<feature type="compositionally biased region" description="Low complexity" evidence="1">
    <location>
        <begin position="88"/>
        <end position="113"/>
    </location>
</feature>
<feature type="region of interest" description="Disordered" evidence="1">
    <location>
        <begin position="1"/>
        <end position="33"/>
    </location>
</feature>
<organism evidence="2 3">
    <name type="scientific">Oryza sativa subsp. indica</name>
    <name type="common">Rice</name>
    <dbReference type="NCBI Taxonomy" id="39946"/>
    <lineage>
        <taxon>Eukaryota</taxon>
        <taxon>Viridiplantae</taxon>
        <taxon>Streptophyta</taxon>
        <taxon>Embryophyta</taxon>
        <taxon>Tracheophyta</taxon>
        <taxon>Spermatophyta</taxon>
        <taxon>Magnoliopsida</taxon>
        <taxon>Liliopsida</taxon>
        <taxon>Poales</taxon>
        <taxon>Poaceae</taxon>
        <taxon>BOP clade</taxon>
        <taxon>Oryzoideae</taxon>
        <taxon>Oryzeae</taxon>
        <taxon>Oryzinae</taxon>
        <taxon>Oryza</taxon>
        <taxon>Oryza sativa</taxon>
    </lineage>
</organism>
<proteinExistence type="predicted"/>
<evidence type="ECO:0000256" key="1">
    <source>
        <dbReference type="SAM" id="MobiDB-lite"/>
    </source>
</evidence>
<feature type="region of interest" description="Disordered" evidence="1">
    <location>
        <begin position="84"/>
        <end position="113"/>
    </location>
</feature>